<accession>A0AAW2H978</accession>
<gene>
    <name evidence="2" type="ORF">PYX00_008894</name>
</gene>
<dbReference type="GO" id="GO:0032797">
    <property type="term" value="C:SMN complex"/>
    <property type="evidence" value="ECO:0007669"/>
    <property type="project" value="InterPro"/>
</dbReference>
<dbReference type="PANTHER" id="PTHR16238:SF7">
    <property type="entry name" value="GEM-ASSOCIATED PROTEIN 8"/>
    <property type="match status" value="1"/>
</dbReference>
<evidence type="ECO:0000313" key="2">
    <source>
        <dbReference type="EMBL" id="KAL0266311.1"/>
    </source>
</evidence>
<proteinExistence type="predicted"/>
<sequence length="240" mass="28255">MSCQASQSSSSPVSYRKKRKRKREIAVNVEHSPNSHSWDNKDRSTLRADIGLIDPVPMWYWSNYYKAIEWQHKHKVALWKSYALTLQQENKYLVERLRNVCQTRMSETPVTCRNLKGTDNSEACSAERYSGMETEQETVKSIISDDMTFEMSEEMMKFFEQSIRHKLEMKKLKELKEVEEIAKEVTDLQDAHIERDREMKMLYGDGSSMIIGMETAVQLSYDKHCDMKSPKYWPNIPFNL</sequence>
<organism evidence="2">
    <name type="scientific">Menopon gallinae</name>
    <name type="common">poultry shaft louse</name>
    <dbReference type="NCBI Taxonomy" id="328185"/>
    <lineage>
        <taxon>Eukaryota</taxon>
        <taxon>Metazoa</taxon>
        <taxon>Ecdysozoa</taxon>
        <taxon>Arthropoda</taxon>
        <taxon>Hexapoda</taxon>
        <taxon>Insecta</taxon>
        <taxon>Pterygota</taxon>
        <taxon>Neoptera</taxon>
        <taxon>Paraneoptera</taxon>
        <taxon>Psocodea</taxon>
        <taxon>Troctomorpha</taxon>
        <taxon>Phthiraptera</taxon>
        <taxon>Amblycera</taxon>
        <taxon>Menoponidae</taxon>
        <taxon>Menopon</taxon>
    </lineage>
</organism>
<name>A0AAW2H978_9NEOP</name>
<dbReference type="EMBL" id="JARGDH010000005">
    <property type="protein sequence ID" value="KAL0266310.1"/>
    <property type="molecule type" value="Genomic_DNA"/>
</dbReference>
<dbReference type="PANTHER" id="PTHR16238">
    <property type="entry name" value="GEM-ASSOCIATED PROTEIN 8"/>
    <property type="match status" value="1"/>
</dbReference>
<dbReference type="Pfam" id="PF15348">
    <property type="entry name" value="GEMIN8"/>
    <property type="match status" value="1"/>
</dbReference>
<feature type="region of interest" description="Disordered" evidence="1">
    <location>
        <begin position="1"/>
        <end position="40"/>
    </location>
</feature>
<feature type="compositionally biased region" description="Low complexity" evidence="1">
    <location>
        <begin position="1"/>
        <end position="14"/>
    </location>
</feature>
<dbReference type="InterPro" id="IPR034754">
    <property type="entry name" value="GEMIN8"/>
</dbReference>
<dbReference type="AlphaFoldDB" id="A0AAW2H978"/>
<dbReference type="GO" id="GO:0000387">
    <property type="term" value="P:spliceosomal snRNP assembly"/>
    <property type="evidence" value="ECO:0007669"/>
    <property type="project" value="InterPro"/>
</dbReference>
<evidence type="ECO:0000256" key="1">
    <source>
        <dbReference type="SAM" id="MobiDB-lite"/>
    </source>
</evidence>
<comment type="caution">
    <text evidence="2">The sequence shown here is derived from an EMBL/GenBank/DDBJ whole genome shotgun (WGS) entry which is preliminary data.</text>
</comment>
<reference evidence="2" key="1">
    <citation type="journal article" date="2024" name="Gigascience">
        <title>Chromosome-level genome of the poultry shaft louse Menopon gallinae provides insight into the host-switching and adaptive evolution of parasitic lice.</title>
        <authorList>
            <person name="Xu Y."/>
            <person name="Ma L."/>
            <person name="Liu S."/>
            <person name="Liang Y."/>
            <person name="Liu Q."/>
            <person name="He Z."/>
            <person name="Tian L."/>
            <person name="Duan Y."/>
            <person name="Cai W."/>
            <person name="Li H."/>
            <person name="Song F."/>
        </authorList>
    </citation>
    <scope>NUCLEOTIDE SEQUENCE</scope>
    <source>
        <strain evidence="2">Cailab_2023a</strain>
    </source>
</reference>
<dbReference type="EMBL" id="JARGDH010000005">
    <property type="protein sequence ID" value="KAL0266311.1"/>
    <property type="molecule type" value="Genomic_DNA"/>
</dbReference>
<evidence type="ECO:0008006" key="3">
    <source>
        <dbReference type="Google" id="ProtNLM"/>
    </source>
</evidence>
<protein>
    <recommendedName>
        <fullName evidence="3">Gem-associated protein 8</fullName>
    </recommendedName>
</protein>